<reference evidence="2 3" key="2">
    <citation type="journal article" date="2017" name="Front. Plant Sci.">
        <title>Gene Classification and Mining of Molecular Markers Useful in Red Clover (Trifolium pratense) Breeding.</title>
        <authorList>
            <person name="Istvanek J."/>
            <person name="Dluhosova J."/>
            <person name="Dluhos P."/>
            <person name="Patkova L."/>
            <person name="Nedelnik J."/>
            <person name="Repkova J."/>
        </authorList>
    </citation>
    <scope>NUCLEOTIDE SEQUENCE [LARGE SCALE GENOMIC DNA]</scope>
    <source>
        <strain evidence="3">cv. Tatra</strain>
        <tissue evidence="2">Young leaves</tissue>
    </source>
</reference>
<dbReference type="PANTHER" id="PTHR46309:SF5">
    <property type="entry name" value="GNAT FAMILY ACETYLTRANSFERASE"/>
    <property type="match status" value="1"/>
</dbReference>
<keyword evidence="2" id="KW-0808">Transferase</keyword>
<dbReference type="PROSITE" id="PS50890">
    <property type="entry name" value="PUA"/>
    <property type="match status" value="1"/>
</dbReference>
<dbReference type="GO" id="GO:0003714">
    <property type="term" value="F:transcription corepressor activity"/>
    <property type="evidence" value="ECO:0007669"/>
    <property type="project" value="InterPro"/>
</dbReference>
<accession>A0A2K3L4K8</accession>
<dbReference type="SUPFAM" id="SSF55729">
    <property type="entry name" value="Acyl-CoA N-acyltransferases (Nat)"/>
    <property type="match status" value="1"/>
</dbReference>
<dbReference type="PANTHER" id="PTHR46309">
    <property type="entry name" value="PHD FINGER PROTEIN 12"/>
    <property type="match status" value="1"/>
</dbReference>
<comment type="caution">
    <text evidence="2">The sequence shown here is derived from an EMBL/GenBank/DDBJ whole genome shotgun (WGS) entry which is preliminary data.</text>
</comment>
<organism evidence="2 3">
    <name type="scientific">Trifolium pratense</name>
    <name type="common">Red clover</name>
    <dbReference type="NCBI Taxonomy" id="57577"/>
    <lineage>
        <taxon>Eukaryota</taxon>
        <taxon>Viridiplantae</taxon>
        <taxon>Streptophyta</taxon>
        <taxon>Embryophyta</taxon>
        <taxon>Tracheophyta</taxon>
        <taxon>Spermatophyta</taxon>
        <taxon>Magnoliopsida</taxon>
        <taxon>eudicotyledons</taxon>
        <taxon>Gunneridae</taxon>
        <taxon>Pentapetalae</taxon>
        <taxon>rosids</taxon>
        <taxon>fabids</taxon>
        <taxon>Fabales</taxon>
        <taxon>Fabaceae</taxon>
        <taxon>Papilionoideae</taxon>
        <taxon>50 kb inversion clade</taxon>
        <taxon>NPAAA clade</taxon>
        <taxon>Hologalegina</taxon>
        <taxon>IRL clade</taxon>
        <taxon>Trifolieae</taxon>
        <taxon>Trifolium</taxon>
    </lineage>
</organism>
<feature type="domain" description="Increased DNA methylation 1 C-terminal" evidence="1">
    <location>
        <begin position="30"/>
        <end position="113"/>
    </location>
</feature>
<protein>
    <submittedName>
        <fullName evidence="2">GNAT family acetyltransferase</fullName>
    </submittedName>
</protein>
<dbReference type="STRING" id="57577.A0A2K3L4K8"/>
<sequence length="140" mass="16051">MDDELPEPENRHMEINSKVELAVILMCGAFEKIIDTHTNIDIVENVVYSRGSIWRRVNFNRFHTFVIEEDNKVIATALIRFNGREIAEMPFIATIEAHRGKGICRLLMAEIESWKYQGSNPGPCIFHTMSMSIELCSHGN</sequence>
<dbReference type="InterPro" id="IPR016181">
    <property type="entry name" value="Acyl_CoA_acyltransferase"/>
</dbReference>
<dbReference type="InterPro" id="IPR042163">
    <property type="entry name" value="PHF12"/>
</dbReference>
<name>A0A2K3L4K8_TRIPR</name>
<evidence type="ECO:0000313" key="2">
    <source>
        <dbReference type="EMBL" id="PNX73468.1"/>
    </source>
</evidence>
<dbReference type="Proteomes" id="UP000236291">
    <property type="component" value="Unassembled WGS sequence"/>
</dbReference>
<dbReference type="InterPro" id="IPR056511">
    <property type="entry name" value="IDM1_C"/>
</dbReference>
<dbReference type="GO" id="GO:0005634">
    <property type="term" value="C:nucleus"/>
    <property type="evidence" value="ECO:0007669"/>
    <property type="project" value="TreeGrafter"/>
</dbReference>
<proteinExistence type="predicted"/>
<evidence type="ECO:0000259" key="1">
    <source>
        <dbReference type="Pfam" id="PF23209"/>
    </source>
</evidence>
<dbReference type="CDD" id="cd04301">
    <property type="entry name" value="NAT_SF"/>
    <property type="match status" value="1"/>
</dbReference>
<dbReference type="EMBL" id="ASHM01026089">
    <property type="protein sequence ID" value="PNX73468.1"/>
    <property type="molecule type" value="Genomic_DNA"/>
</dbReference>
<dbReference type="Pfam" id="PF23209">
    <property type="entry name" value="IDM1_C"/>
    <property type="match status" value="1"/>
</dbReference>
<reference evidence="2 3" key="1">
    <citation type="journal article" date="2014" name="Am. J. Bot.">
        <title>Genome assembly and annotation for red clover (Trifolium pratense; Fabaceae).</title>
        <authorList>
            <person name="Istvanek J."/>
            <person name="Jaros M."/>
            <person name="Krenek A."/>
            <person name="Repkova J."/>
        </authorList>
    </citation>
    <scope>NUCLEOTIDE SEQUENCE [LARGE SCALE GENOMIC DNA]</scope>
    <source>
        <strain evidence="3">cv. Tatra</strain>
        <tissue evidence="2">Young leaves</tissue>
    </source>
</reference>
<gene>
    <name evidence="2" type="ORF">L195_g029370</name>
</gene>
<dbReference type="GO" id="GO:0006357">
    <property type="term" value="P:regulation of transcription by RNA polymerase II"/>
    <property type="evidence" value="ECO:0007669"/>
    <property type="project" value="TreeGrafter"/>
</dbReference>
<dbReference type="AlphaFoldDB" id="A0A2K3L4K8"/>
<dbReference type="GO" id="GO:0016740">
    <property type="term" value="F:transferase activity"/>
    <property type="evidence" value="ECO:0007669"/>
    <property type="project" value="UniProtKB-KW"/>
</dbReference>
<dbReference type="Gene3D" id="3.40.630.30">
    <property type="match status" value="1"/>
</dbReference>
<evidence type="ECO:0000313" key="3">
    <source>
        <dbReference type="Proteomes" id="UP000236291"/>
    </source>
</evidence>